<dbReference type="SUPFAM" id="SSF51735">
    <property type="entry name" value="NAD(P)-binding Rossmann-fold domains"/>
    <property type="match status" value="1"/>
</dbReference>
<dbReference type="Gene3D" id="3.40.50.720">
    <property type="entry name" value="NAD(P)-binding Rossmann-like Domain"/>
    <property type="match status" value="1"/>
</dbReference>
<keyword evidence="2" id="KW-0560">Oxidoreductase</keyword>
<organism evidence="4 5">
    <name type="scientific">Comamonas antarctica</name>
    <dbReference type="NCBI Taxonomy" id="2743470"/>
    <lineage>
        <taxon>Bacteria</taxon>
        <taxon>Pseudomonadati</taxon>
        <taxon>Pseudomonadota</taxon>
        <taxon>Betaproteobacteria</taxon>
        <taxon>Burkholderiales</taxon>
        <taxon>Comamonadaceae</taxon>
        <taxon>Comamonas</taxon>
    </lineage>
</organism>
<dbReference type="EMBL" id="CP054840">
    <property type="protein sequence ID" value="QKV55117.1"/>
    <property type="molecule type" value="Genomic_DNA"/>
</dbReference>
<dbReference type="Gene3D" id="3.90.180.10">
    <property type="entry name" value="Medium-chain alcohol dehydrogenases, catalytic domain"/>
    <property type="match status" value="1"/>
</dbReference>
<feature type="domain" description="Enoyl reductase (ER)" evidence="3">
    <location>
        <begin position="10"/>
        <end position="325"/>
    </location>
</feature>
<evidence type="ECO:0000256" key="1">
    <source>
        <dbReference type="ARBA" id="ARBA00022857"/>
    </source>
</evidence>
<dbReference type="Pfam" id="PF08240">
    <property type="entry name" value="ADH_N"/>
    <property type="match status" value="1"/>
</dbReference>
<dbReference type="InterPro" id="IPR036291">
    <property type="entry name" value="NAD(P)-bd_dom_sf"/>
</dbReference>
<dbReference type="KEGG" id="aant:HUK68_19220"/>
<accession>A0A6N1X706</accession>
<evidence type="ECO:0000313" key="4">
    <source>
        <dbReference type="EMBL" id="QKV55117.1"/>
    </source>
</evidence>
<dbReference type="InterPro" id="IPR020843">
    <property type="entry name" value="ER"/>
</dbReference>
<dbReference type="GO" id="GO:0005829">
    <property type="term" value="C:cytosol"/>
    <property type="evidence" value="ECO:0007669"/>
    <property type="project" value="TreeGrafter"/>
</dbReference>
<protein>
    <submittedName>
        <fullName evidence="4">Quinone oxidoreductase</fullName>
    </submittedName>
</protein>
<dbReference type="PANTHER" id="PTHR48106">
    <property type="entry name" value="QUINONE OXIDOREDUCTASE PIG3-RELATED"/>
    <property type="match status" value="1"/>
</dbReference>
<dbReference type="InterPro" id="IPR013149">
    <property type="entry name" value="ADH-like_C"/>
</dbReference>
<dbReference type="GO" id="GO:0035925">
    <property type="term" value="F:mRNA 3'-UTR AU-rich region binding"/>
    <property type="evidence" value="ECO:0007669"/>
    <property type="project" value="TreeGrafter"/>
</dbReference>
<dbReference type="InterPro" id="IPR047618">
    <property type="entry name" value="QOR-like"/>
</dbReference>
<gene>
    <name evidence="4" type="ORF">HUK68_19220</name>
</gene>
<dbReference type="AlphaFoldDB" id="A0A6N1X706"/>
<sequence length="336" mass="35462">MRAITIDRYGGPEVAQLRSDVPVPAPAPGEVLVQVVCAGVNFMDVHTRQGKYRDSRTYPPRAPCTLGMEGAGVVLALGEGVTHLAVGDRVAWCIAWGSYAQYACVPAWQAARIPEAIGFDLAAAAMFQGCTAHYLVHDVARLAPGHSCLVHAGSGSIGQLLIQTAKRLGATVFATASTPHKRAVAAQRGADRTLAYEGFADAVRAATGGRGVDVVFDSLGKATLRESLRAARTRGLIVNYGNVSGSVSDLDPIELGEAGSLLLTRPRLADHMTDAATIQRRADAVFWAIAAGHLSVDLAEPCTLDDVQRVHARIEARAQVGKSVVWIDARDALARA</sequence>
<reference evidence="4 5" key="1">
    <citation type="submission" date="2020-06" db="EMBL/GenBank/DDBJ databases">
        <title>Acidovorax antarctica sp. nov., isolated from Corinth ice sheet soil, Antarctic Fields Peninsula.</title>
        <authorList>
            <person name="Xu Q."/>
            <person name="Peng F."/>
        </authorList>
    </citation>
    <scope>NUCLEOTIDE SEQUENCE [LARGE SCALE GENOMIC DNA]</scope>
    <source>
        <strain evidence="4 5">16-35-5</strain>
    </source>
</reference>
<dbReference type="InterPro" id="IPR011032">
    <property type="entry name" value="GroES-like_sf"/>
</dbReference>
<dbReference type="Proteomes" id="UP000509579">
    <property type="component" value="Chromosome"/>
</dbReference>
<dbReference type="GO" id="GO:0070402">
    <property type="term" value="F:NADPH binding"/>
    <property type="evidence" value="ECO:0007669"/>
    <property type="project" value="TreeGrafter"/>
</dbReference>
<keyword evidence="5" id="KW-1185">Reference proteome</keyword>
<dbReference type="PANTHER" id="PTHR48106:SF13">
    <property type="entry name" value="QUINONE OXIDOREDUCTASE-RELATED"/>
    <property type="match status" value="1"/>
</dbReference>
<dbReference type="CDD" id="cd05286">
    <property type="entry name" value="QOR2"/>
    <property type="match status" value="1"/>
</dbReference>
<dbReference type="InterPro" id="IPR013154">
    <property type="entry name" value="ADH-like_N"/>
</dbReference>
<evidence type="ECO:0000256" key="2">
    <source>
        <dbReference type="ARBA" id="ARBA00023002"/>
    </source>
</evidence>
<evidence type="ECO:0000313" key="5">
    <source>
        <dbReference type="Proteomes" id="UP000509579"/>
    </source>
</evidence>
<dbReference type="SUPFAM" id="SSF50129">
    <property type="entry name" value="GroES-like"/>
    <property type="match status" value="1"/>
</dbReference>
<dbReference type="Pfam" id="PF00107">
    <property type="entry name" value="ADH_zinc_N"/>
    <property type="match status" value="1"/>
</dbReference>
<keyword evidence="1" id="KW-0521">NADP</keyword>
<dbReference type="RefSeq" id="WP_175505905.1">
    <property type="nucleotide sequence ID" value="NZ_CP054840.1"/>
</dbReference>
<proteinExistence type="predicted"/>
<name>A0A6N1X706_9BURK</name>
<evidence type="ECO:0000259" key="3">
    <source>
        <dbReference type="SMART" id="SM00829"/>
    </source>
</evidence>
<dbReference type="SMART" id="SM00829">
    <property type="entry name" value="PKS_ER"/>
    <property type="match status" value="1"/>
</dbReference>
<dbReference type="GO" id="GO:0003960">
    <property type="term" value="F:quinone reductase (NADPH) activity"/>
    <property type="evidence" value="ECO:0007669"/>
    <property type="project" value="InterPro"/>
</dbReference>